<dbReference type="Proteomes" id="UP000663440">
    <property type="component" value="Chromosome"/>
</dbReference>
<evidence type="ECO:0000313" key="7">
    <source>
        <dbReference type="Proteomes" id="UP000663440"/>
    </source>
</evidence>
<dbReference type="EMBL" id="CP071448">
    <property type="protein sequence ID" value="QSW89286.1"/>
    <property type="molecule type" value="Genomic_DNA"/>
</dbReference>
<dbReference type="PANTHER" id="PTHR46972:SF1">
    <property type="entry name" value="FAD DEPENDENT OXIDOREDUCTASE DOMAIN-CONTAINING PROTEIN"/>
    <property type="match status" value="1"/>
</dbReference>
<organism evidence="6 7">
    <name type="scientific">Flavobacterium endoglycinae</name>
    <dbReference type="NCBI Taxonomy" id="2816357"/>
    <lineage>
        <taxon>Bacteria</taxon>
        <taxon>Pseudomonadati</taxon>
        <taxon>Bacteroidota</taxon>
        <taxon>Flavobacteriia</taxon>
        <taxon>Flavobacteriales</taxon>
        <taxon>Flavobacteriaceae</taxon>
        <taxon>Flavobacterium</taxon>
    </lineage>
</organism>
<dbReference type="PRINTS" id="PR00420">
    <property type="entry name" value="RNGMNOXGNASE"/>
</dbReference>
<dbReference type="Pfam" id="PF01494">
    <property type="entry name" value="FAD_binding_3"/>
    <property type="match status" value="1"/>
</dbReference>
<reference evidence="6 7" key="1">
    <citation type="submission" date="2021-03" db="EMBL/GenBank/DDBJ databases">
        <title>Flavobacterium kribbensis sp. nov, an endophytic bacteria, isolated from soybean.</title>
        <authorList>
            <person name="Lee J."/>
            <person name="Seo J."/>
        </authorList>
    </citation>
    <scope>NUCLEOTIDE SEQUENCE [LARGE SCALE GENOMIC DNA]</scope>
    <source>
        <strain evidence="6 7">BB8</strain>
    </source>
</reference>
<gene>
    <name evidence="6" type="ORF">J0383_00380</name>
</gene>
<dbReference type="InterPro" id="IPR036188">
    <property type="entry name" value="FAD/NAD-bd_sf"/>
</dbReference>
<evidence type="ECO:0000256" key="3">
    <source>
        <dbReference type="ARBA" id="ARBA00023002"/>
    </source>
</evidence>
<keyword evidence="4 6" id="KW-0503">Monooxygenase</keyword>
<name>A0ABX7QE04_9FLAO</name>
<evidence type="ECO:0000313" key="6">
    <source>
        <dbReference type="EMBL" id="QSW89286.1"/>
    </source>
</evidence>
<dbReference type="SUPFAM" id="SSF51905">
    <property type="entry name" value="FAD/NAD(P)-binding domain"/>
    <property type="match status" value="1"/>
</dbReference>
<evidence type="ECO:0000259" key="5">
    <source>
        <dbReference type="Pfam" id="PF01494"/>
    </source>
</evidence>
<accession>A0ABX7QE04</accession>
<proteinExistence type="predicted"/>
<evidence type="ECO:0000256" key="1">
    <source>
        <dbReference type="ARBA" id="ARBA00022630"/>
    </source>
</evidence>
<dbReference type="PANTHER" id="PTHR46972">
    <property type="entry name" value="MONOOXYGENASE ASQM-RELATED"/>
    <property type="match status" value="1"/>
</dbReference>
<keyword evidence="1" id="KW-0285">Flavoprotein</keyword>
<keyword evidence="3" id="KW-0560">Oxidoreductase</keyword>
<evidence type="ECO:0000256" key="2">
    <source>
        <dbReference type="ARBA" id="ARBA00022827"/>
    </source>
</evidence>
<dbReference type="RefSeq" id="WP_207296480.1">
    <property type="nucleotide sequence ID" value="NZ_CP071448.1"/>
</dbReference>
<keyword evidence="2" id="KW-0274">FAD</keyword>
<keyword evidence="7" id="KW-1185">Reference proteome</keyword>
<feature type="domain" description="FAD-binding" evidence="5">
    <location>
        <begin position="77"/>
        <end position="409"/>
    </location>
</feature>
<sequence>MWIICHECQGRGKKNRGLTKKAKESYQSAVAEFEKSGHTGIAPVRPKAHLHTCTTCSGTGLLPSDHYLPADYKNLPNVAIIGGGIGGTALAVACLHRGIPFTIYERDASFDARSQGYGLTLQQASKAIEGLGIFSLKDKVISTRHVVHTVEGKVIGEWGIRKWLQSDGENSPKRTNMHIARQSLRLALLEEFGGHNAVQWGHQLLDFKEDEQGVVLTFDINGVLKTAKADLVVGADGIRSSVRKLLIGDDVAPLRYLGCIVILGICPLSAIEGNNNPLLDKATVFQTANGNERIYVMPYKADSVMWQLSFPMDEDEAKALSAKGTQALKEEAIRRTKWHAPIPQLLEATQEAQISGYPVYDRELLTPAILKKGEKATLIGDAAHPMSPFKGQGANQALLDALSLARSITKGCKPSSEWRKHGIRERVLNEFEAEMLERSAVKVKDSAEAAKFLHSEIVLLESDEPRGRCLKRNN</sequence>
<dbReference type="Gene3D" id="3.50.50.60">
    <property type="entry name" value="FAD/NAD(P)-binding domain"/>
    <property type="match status" value="1"/>
</dbReference>
<dbReference type="GO" id="GO:0004497">
    <property type="term" value="F:monooxygenase activity"/>
    <property type="evidence" value="ECO:0007669"/>
    <property type="project" value="UniProtKB-KW"/>
</dbReference>
<protein>
    <submittedName>
        <fullName evidence="6">FAD-dependent monooxygenase</fullName>
    </submittedName>
</protein>
<dbReference type="InterPro" id="IPR002938">
    <property type="entry name" value="FAD-bd"/>
</dbReference>
<evidence type="ECO:0000256" key="4">
    <source>
        <dbReference type="ARBA" id="ARBA00023033"/>
    </source>
</evidence>